<feature type="coiled-coil region" evidence="1">
    <location>
        <begin position="56"/>
        <end position="83"/>
    </location>
</feature>
<dbReference type="Pfam" id="PF18074">
    <property type="entry name" value="PriA_C"/>
    <property type="match status" value="1"/>
</dbReference>
<dbReference type="STRING" id="1189621.A3SI_08361"/>
<gene>
    <name evidence="3" type="ORF">A3SI_08361</name>
</gene>
<accession>I5C534</accession>
<organism evidence="3 4">
    <name type="scientific">Nitritalea halalkaliphila LW7</name>
    <dbReference type="NCBI Taxonomy" id="1189621"/>
    <lineage>
        <taxon>Bacteria</taxon>
        <taxon>Pseudomonadati</taxon>
        <taxon>Bacteroidota</taxon>
        <taxon>Cytophagia</taxon>
        <taxon>Cytophagales</taxon>
        <taxon>Cyclobacteriaceae</taxon>
        <taxon>Nitritalea</taxon>
    </lineage>
</organism>
<dbReference type="RefSeq" id="WP_009054599.1">
    <property type="nucleotide sequence ID" value="NZ_AJYA01000017.1"/>
</dbReference>
<dbReference type="AlphaFoldDB" id="I5C534"/>
<evidence type="ECO:0000256" key="1">
    <source>
        <dbReference type="SAM" id="Coils"/>
    </source>
</evidence>
<keyword evidence="1" id="KW-0175">Coiled coil</keyword>
<keyword evidence="4" id="KW-1185">Reference proteome</keyword>
<protein>
    <submittedName>
        <fullName evidence="3">Primosomal protein N</fullName>
    </submittedName>
</protein>
<feature type="domain" description="Primosomal protein N C-terminal" evidence="2">
    <location>
        <begin position="2"/>
        <end position="97"/>
    </location>
</feature>
<sequence length="98" mass="11663">MKLIRISVRHKEQVLAKKGAEYLRNLLQEVPVQKVVLGPEKALVGKVRNYYIFELLLKLERRHEANQEMKQALQQLVESMQQQREFRNLRILIDVDPQ</sequence>
<evidence type="ECO:0000259" key="2">
    <source>
        <dbReference type="Pfam" id="PF18074"/>
    </source>
</evidence>
<reference evidence="3 4" key="1">
    <citation type="submission" date="2012-05" db="EMBL/GenBank/DDBJ databases">
        <title>Genome sequence of Nitritalea halalkaliphila LW7.</title>
        <authorList>
            <person name="Jangir P.K."/>
            <person name="Singh A."/>
            <person name="Shivaji S."/>
            <person name="Sharma R."/>
        </authorList>
    </citation>
    <scope>NUCLEOTIDE SEQUENCE [LARGE SCALE GENOMIC DNA]</scope>
    <source>
        <strain evidence="3 4">LW7</strain>
    </source>
</reference>
<comment type="caution">
    <text evidence="3">The sequence shown here is derived from an EMBL/GenBank/DDBJ whole genome shotgun (WGS) entry which is preliminary data.</text>
</comment>
<evidence type="ECO:0000313" key="4">
    <source>
        <dbReference type="Proteomes" id="UP000005551"/>
    </source>
</evidence>
<name>I5C534_9BACT</name>
<dbReference type="EMBL" id="AJYA01000017">
    <property type="protein sequence ID" value="EIM76936.1"/>
    <property type="molecule type" value="Genomic_DNA"/>
</dbReference>
<proteinExistence type="predicted"/>
<dbReference type="Proteomes" id="UP000005551">
    <property type="component" value="Unassembled WGS sequence"/>
</dbReference>
<dbReference type="InterPro" id="IPR041236">
    <property type="entry name" value="PriA_C"/>
</dbReference>
<evidence type="ECO:0000313" key="3">
    <source>
        <dbReference type="EMBL" id="EIM76936.1"/>
    </source>
</evidence>